<dbReference type="STRING" id="410072.ERS852525_01338"/>
<evidence type="ECO:0000313" key="3">
    <source>
        <dbReference type="EMBL" id="CUN87615.1"/>
    </source>
</evidence>
<dbReference type="RefSeq" id="WP_008368575.1">
    <property type="nucleotide sequence ID" value="NZ_CAXSNH010000030.1"/>
</dbReference>
<protein>
    <submittedName>
        <fullName evidence="4">Arsenic efflux protein</fullName>
    </submittedName>
    <submittedName>
        <fullName evidence="2">Protein of uncharacterized function (DUF2899)</fullName>
    </submittedName>
</protein>
<gene>
    <name evidence="3" type="ORF">ERS852481_00984</name>
    <name evidence="2" type="ORF">ERS852574_01156</name>
    <name evidence="4" type="ORF">HUU93_09035</name>
</gene>
<dbReference type="InterPro" id="IPR021552">
    <property type="entry name" value="ArsP_2"/>
</dbReference>
<organism evidence="2 6">
    <name type="scientific">Coprococcus comes</name>
    <dbReference type="NCBI Taxonomy" id="410072"/>
    <lineage>
        <taxon>Bacteria</taxon>
        <taxon>Bacillati</taxon>
        <taxon>Bacillota</taxon>
        <taxon>Clostridia</taxon>
        <taxon>Lachnospirales</taxon>
        <taxon>Lachnospiraceae</taxon>
        <taxon>Coprococcus</taxon>
    </lineage>
</organism>
<dbReference type="EMBL" id="CYXR01000006">
    <property type="protein sequence ID" value="CUM85588.1"/>
    <property type="molecule type" value="Genomic_DNA"/>
</dbReference>
<feature type="transmembrane region" description="Helical" evidence="1">
    <location>
        <begin position="232"/>
        <end position="254"/>
    </location>
</feature>
<dbReference type="PaxDb" id="410072-ERS852525_01338"/>
<dbReference type="NCBIfam" id="NF037962">
    <property type="entry name" value="arsenic_eff"/>
    <property type="match status" value="1"/>
</dbReference>
<sequence length="287" mass="30797">MELFIDILKDTTIDTVKLIPFLFLTYLAMEYLENKAGQKTVRMLLGAGKKGPVIGGILGVVPQCGFSAAAANLYSGGVITVGTMIAVFLSTSDEMLPILISEQADVRKIMAILIGKIIVGIVAGILVDIGVRVLGKGYQRGLHIHDICEHDHCHCEEGSIVKSALIHSVQILVFIYVISFALNAVVEWIGMEEVMNVVTHYPIAGIFLAGLVGLIPNCAASITITKFYLEGVLNVGSMFAGLLSCAGIGLIVLFKTNHSWKKNVMIVTTLYGISVVCGIIVEILFGM</sequence>
<name>A0A173S8H5_9FIRM</name>
<keyword evidence="1" id="KW-1133">Transmembrane helix</keyword>
<dbReference type="Proteomes" id="UP000095362">
    <property type="component" value="Unassembled WGS sequence"/>
</dbReference>
<dbReference type="EMBL" id="CYZK01000004">
    <property type="protein sequence ID" value="CUN87615.1"/>
    <property type="molecule type" value="Genomic_DNA"/>
</dbReference>
<dbReference type="OrthoDB" id="9783550at2"/>
<proteinExistence type="predicted"/>
<evidence type="ECO:0000313" key="7">
    <source>
        <dbReference type="Proteomes" id="UP000554488"/>
    </source>
</evidence>
<feature type="transmembrane region" description="Helical" evidence="1">
    <location>
        <begin position="266"/>
        <end position="285"/>
    </location>
</feature>
<evidence type="ECO:0000313" key="6">
    <source>
        <dbReference type="Proteomes" id="UP000095727"/>
    </source>
</evidence>
<dbReference type="EMBL" id="JABWDC010000030">
    <property type="protein sequence ID" value="NUN86734.1"/>
    <property type="molecule type" value="Genomic_DNA"/>
</dbReference>
<evidence type="ECO:0000313" key="4">
    <source>
        <dbReference type="EMBL" id="NUN86734.1"/>
    </source>
</evidence>
<reference evidence="4 7" key="3">
    <citation type="submission" date="2020-07" db="EMBL/GenBank/DDBJ databases">
        <title>Bacterial metabolism rescues the inhibition of intestinal drug absorption by food and drug additives.</title>
        <authorList>
            <person name="Zou L."/>
            <person name="Spanogiannopoulos P."/>
            <person name="Chien H.-C."/>
            <person name="Pieper L.M."/>
            <person name="Cai W."/>
            <person name="Khuri N."/>
            <person name="Pottel J."/>
            <person name="Vora B."/>
            <person name="Ni Z."/>
            <person name="Tsakalozou E."/>
            <person name="Zhang W."/>
            <person name="Shoichet B.K."/>
            <person name="Giacomini K.M."/>
            <person name="Turnbaugh P.J."/>
        </authorList>
    </citation>
    <scope>NUCLEOTIDE SEQUENCE [LARGE SCALE GENOMIC DNA]</scope>
    <source>
        <strain evidence="4 7">F22</strain>
    </source>
</reference>
<feature type="transmembrane region" description="Helical" evidence="1">
    <location>
        <begin position="109"/>
        <end position="131"/>
    </location>
</feature>
<evidence type="ECO:0000313" key="5">
    <source>
        <dbReference type="Proteomes" id="UP000095362"/>
    </source>
</evidence>
<feature type="transmembrane region" description="Helical" evidence="1">
    <location>
        <begin position="71"/>
        <end position="89"/>
    </location>
</feature>
<reference evidence="4 7" key="2">
    <citation type="submission" date="2020-04" db="EMBL/GenBank/DDBJ databases">
        <authorList>
            <person name="Pieper L."/>
        </authorList>
    </citation>
    <scope>NUCLEOTIDE SEQUENCE [LARGE SCALE GENOMIC DNA]</scope>
    <source>
        <strain evidence="4 7">F22</strain>
    </source>
</reference>
<feature type="transmembrane region" description="Helical" evidence="1">
    <location>
        <begin position="201"/>
        <end position="220"/>
    </location>
</feature>
<evidence type="ECO:0000256" key="1">
    <source>
        <dbReference type="SAM" id="Phobius"/>
    </source>
</evidence>
<dbReference type="Proteomes" id="UP000095727">
    <property type="component" value="Unassembled WGS sequence"/>
</dbReference>
<evidence type="ECO:0000313" key="2">
    <source>
        <dbReference type="EMBL" id="CUM85588.1"/>
    </source>
</evidence>
<feature type="transmembrane region" description="Helical" evidence="1">
    <location>
        <begin position="171"/>
        <end position="189"/>
    </location>
</feature>
<keyword evidence="1" id="KW-0812">Transmembrane</keyword>
<accession>A0A173S8H5</accession>
<dbReference type="Proteomes" id="UP000554488">
    <property type="component" value="Unassembled WGS sequence"/>
</dbReference>
<dbReference type="GeneID" id="92825621"/>
<dbReference type="AlphaFoldDB" id="A0A173S8H5"/>
<reference evidence="5 6" key="1">
    <citation type="submission" date="2015-09" db="EMBL/GenBank/DDBJ databases">
        <authorList>
            <consortium name="Pathogen Informatics"/>
        </authorList>
    </citation>
    <scope>NUCLEOTIDE SEQUENCE [LARGE SCALE GENOMIC DNA]</scope>
    <source>
        <strain evidence="3 5">2789STDY5834866</strain>
        <strain evidence="2 6">2789STDY5834962</strain>
    </source>
</reference>
<keyword evidence="1" id="KW-0472">Membrane</keyword>